<reference evidence="3" key="1">
    <citation type="submission" date="2024-06" db="EMBL/GenBank/DDBJ databases">
        <title>Multi-omics analyses provide insights into the biosynthesis of the anticancer antibiotic pleurotin in Hohenbuehelia grisea.</title>
        <authorList>
            <person name="Weaver J.A."/>
            <person name="Alberti F."/>
        </authorList>
    </citation>
    <scope>NUCLEOTIDE SEQUENCE [LARGE SCALE GENOMIC DNA]</scope>
    <source>
        <strain evidence="3">T-177</strain>
    </source>
</reference>
<protein>
    <submittedName>
        <fullName evidence="2">Uncharacterized protein</fullName>
    </submittedName>
</protein>
<evidence type="ECO:0000313" key="2">
    <source>
        <dbReference type="EMBL" id="KAL0957899.1"/>
    </source>
</evidence>
<accession>A0ABR3JPZ6</accession>
<sequence length="113" mass="12392">MVHKESPSADNKRGATYGEGIDVCGSHTTYSEEENRGRKNETGSGIHTREQAMSIDEYKSAGFQAGRRYLMLIGTSLRKHNSPRVLLAIPPSATCRNPHIELGSESNLAFEKG</sequence>
<gene>
    <name evidence="2" type="ORF">HGRIS_000080</name>
</gene>
<organism evidence="2 3">
    <name type="scientific">Hohenbuehelia grisea</name>
    <dbReference type="NCBI Taxonomy" id="104357"/>
    <lineage>
        <taxon>Eukaryota</taxon>
        <taxon>Fungi</taxon>
        <taxon>Dikarya</taxon>
        <taxon>Basidiomycota</taxon>
        <taxon>Agaricomycotina</taxon>
        <taxon>Agaricomycetes</taxon>
        <taxon>Agaricomycetidae</taxon>
        <taxon>Agaricales</taxon>
        <taxon>Pleurotineae</taxon>
        <taxon>Pleurotaceae</taxon>
        <taxon>Hohenbuehelia</taxon>
    </lineage>
</organism>
<feature type="compositionally biased region" description="Basic and acidic residues" evidence="1">
    <location>
        <begin position="1"/>
        <end position="13"/>
    </location>
</feature>
<comment type="caution">
    <text evidence="2">The sequence shown here is derived from an EMBL/GenBank/DDBJ whole genome shotgun (WGS) entry which is preliminary data.</text>
</comment>
<keyword evidence="3" id="KW-1185">Reference proteome</keyword>
<evidence type="ECO:0000313" key="3">
    <source>
        <dbReference type="Proteomes" id="UP001556367"/>
    </source>
</evidence>
<name>A0ABR3JPZ6_9AGAR</name>
<feature type="region of interest" description="Disordered" evidence="1">
    <location>
        <begin position="1"/>
        <end position="53"/>
    </location>
</feature>
<dbReference type="Proteomes" id="UP001556367">
    <property type="component" value="Unassembled WGS sequence"/>
</dbReference>
<proteinExistence type="predicted"/>
<evidence type="ECO:0000256" key="1">
    <source>
        <dbReference type="SAM" id="MobiDB-lite"/>
    </source>
</evidence>
<dbReference type="EMBL" id="JASNQZ010000004">
    <property type="protein sequence ID" value="KAL0957899.1"/>
    <property type="molecule type" value="Genomic_DNA"/>
</dbReference>